<evidence type="ECO:0000256" key="13">
    <source>
        <dbReference type="ARBA" id="ARBA00060789"/>
    </source>
</evidence>
<evidence type="ECO:0000256" key="11">
    <source>
        <dbReference type="ARBA" id="ARBA00023289"/>
    </source>
</evidence>
<keyword evidence="10" id="KW-0449">Lipoprotein</keyword>
<dbReference type="Pfam" id="PF10262">
    <property type="entry name" value="Rdx"/>
    <property type="match status" value="1"/>
</dbReference>
<keyword evidence="8" id="KW-1015">Disulfide bond</keyword>
<accession>A0AAD4KA13</accession>
<dbReference type="GO" id="GO:0006915">
    <property type="term" value="P:apoptotic process"/>
    <property type="evidence" value="ECO:0007669"/>
    <property type="project" value="UniProtKB-KW"/>
</dbReference>
<evidence type="ECO:0000256" key="3">
    <source>
        <dbReference type="ARBA" id="ARBA00022475"/>
    </source>
</evidence>
<evidence type="ECO:0000256" key="5">
    <source>
        <dbReference type="ARBA" id="ARBA00022703"/>
    </source>
</evidence>
<evidence type="ECO:0000256" key="9">
    <source>
        <dbReference type="ARBA" id="ARBA00023284"/>
    </source>
</evidence>
<dbReference type="SUPFAM" id="SSF52833">
    <property type="entry name" value="Thioredoxin-like"/>
    <property type="match status" value="1"/>
</dbReference>
<protein>
    <recommendedName>
        <fullName evidence="15">Migration and invasion enhancer 1</fullName>
    </recommendedName>
</protein>
<dbReference type="FunFam" id="3.40.30.10:FF:000131">
    <property type="entry name" value="migration and invasion enhancer 1"/>
    <property type="match status" value="1"/>
</dbReference>
<comment type="function">
    <text evidence="12">Increases cell migration by inducing filopodia formation at the leading edge of migrating cells. Plays a role in regulation of apoptosis, possibly through control of CASP3. May be involved in a redox-related process.</text>
</comment>
<comment type="subunit">
    <text evidence="14">Interacts with GPX1.</text>
</comment>
<evidence type="ECO:0000256" key="10">
    <source>
        <dbReference type="ARBA" id="ARBA00023288"/>
    </source>
</evidence>
<evidence type="ECO:0000256" key="14">
    <source>
        <dbReference type="ARBA" id="ARBA00065658"/>
    </source>
</evidence>
<evidence type="ECO:0000313" key="16">
    <source>
        <dbReference type="EMBL" id="KAH8387136.1"/>
    </source>
</evidence>
<keyword evidence="7" id="KW-0472">Membrane</keyword>
<dbReference type="InterPro" id="IPR036249">
    <property type="entry name" value="Thioredoxin-like_sf"/>
</dbReference>
<dbReference type="EMBL" id="JAJJHW010000095">
    <property type="protein sequence ID" value="KAH8387136.1"/>
    <property type="molecule type" value="Genomic_DNA"/>
</dbReference>
<sequence length="95" mass="10642">KLNLSVVHSGVCNFAMHCQLLKQFLLEAAPDVQVSCHQGRRGAFEVKIDEQLVHSKLSCLAFPQHESVLTQVERARRGEALEQVQEAPIKDCCIM</sequence>
<evidence type="ECO:0000256" key="7">
    <source>
        <dbReference type="ARBA" id="ARBA00023136"/>
    </source>
</evidence>
<dbReference type="AlphaFoldDB" id="A0AAD4KA13"/>
<keyword evidence="4" id="KW-0963">Cytoplasm</keyword>
<keyword evidence="5" id="KW-0053">Apoptosis</keyword>
<evidence type="ECO:0000256" key="2">
    <source>
        <dbReference type="ARBA" id="ARBA00004514"/>
    </source>
</evidence>
<evidence type="ECO:0000256" key="4">
    <source>
        <dbReference type="ARBA" id="ARBA00022490"/>
    </source>
</evidence>
<gene>
    <name evidence="16" type="ORF">KR093_005052</name>
</gene>
<evidence type="ECO:0000256" key="12">
    <source>
        <dbReference type="ARBA" id="ARBA00055778"/>
    </source>
</evidence>
<dbReference type="Gene3D" id="3.40.30.10">
    <property type="entry name" value="Glutaredoxin"/>
    <property type="match status" value="1"/>
</dbReference>
<evidence type="ECO:0000256" key="15">
    <source>
        <dbReference type="ARBA" id="ARBA00069166"/>
    </source>
</evidence>
<dbReference type="GO" id="GO:0005829">
    <property type="term" value="C:cytosol"/>
    <property type="evidence" value="ECO:0007669"/>
    <property type="project" value="UniProtKB-SubCell"/>
</dbReference>
<keyword evidence="6" id="KW-0007">Acetylation</keyword>
<proteinExistence type="inferred from homology"/>
<comment type="caution">
    <text evidence="16">The sequence shown here is derived from an EMBL/GenBank/DDBJ whole genome shotgun (WGS) entry which is preliminary data.</text>
</comment>
<keyword evidence="9" id="KW-0676">Redox-active center</keyword>
<keyword evidence="3" id="KW-1003">Cell membrane</keyword>
<keyword evidence="11" id="KW-0636">Prenylation</keyword>
<dbReference type="Proteomes" id="UP001200034">
    <property type="component" value="Unassembled WGS sequence"/>
</dbReference>
<comment type="subcellular location">
    <subcellularLocation>
        <location evidence="1">Cell membrane</location>
        <topology evidence="1">Lipid-anchor</topology>
        <orientation evidence="1">Cytoplasmic side</orientation>
    </subcellularLocation>
    <subcellularLocation>
        <location evidence="2">Cytoplasm</location>
        <location evidence="2">Cytosol</location>
    </subcellularLocation>
</comment>
<evidence type="ECO:0000256" key="6">
    <source>
        <dbReference type="ARBA" id="ARBA00022990"/>
    </source>
</evidence>
<dbReference type="InterPro" id="IPR011893">
    <property type="entry name" value="Selenoprotein_Rdx-typ"/>
</dbReference>
<feature type="non-terminal residue" evidence="16">
    <location>
        <position position="1"/>
    </location>
</feature>
<dbReference type="NCBIfam" id="TIGR02174">
    <property type="entry name" value="CXXU_selWTH"/>
    <property type="match status" value="1"/>
</dbReference>
<organism evidence="16 17">
    <name type="scientific">Drosophila rubida</name>
    <dbReference type="NCBI Taxonomy" id="30044"/>
    <lineage>
        <taxon>Eukaryota</taxon>
        <taxon>Metazoa</taxon>
        <taxon>Ecdysozoa</taxon>
        <taxon>Arthropoda</taxon>
        <taxon>Hexapoda</taxon>
        <taxon>Insecta</taxon>
        <taxon>Pterygota</taxon>
        <taxon>Neoptera</taxon>
        <taxon>Endopterygota</taxon>
        <taxon>Diptera</taxon>
        <taxon>Brachycera</taxon>
        <taxon>Muscomorpha</taxon>
        <taxon>Ephydroidea</taxon>
        <taxon>Drosophilidae</taxon>
        <taxon>Drosophila</taxon>
    </lineage>
</organism>
<dbReference type="GO" id="GO:0005886">
    <property type="term" value="C:plasma membrane"/>
    <property type="evidence" value="ECO:0007669"/>
    <property type="project" value="UniProtKB-SubCell"/>
</dbReference>
<comment type="similarity">
    <text evidence="13">Belongs to the SelWTH family.</text>
</comment>
<evidence type="ECO:0000256" key="8">
    <source>
        <dbReference type="ARBA" id="ARBA00023157"/>
    </source>
</evidence>
<reference evidence="16" key="1">
    <citation type="journal article" date="2021" name="Mol. Ecol. Resour.">
        <title>Phylogenomic analyses of the genus Drosophila reveals genomic signals of climate adaptation.</title>
        <authorList>
            <person name="Li F."/>
            <person name="Rane R.V."/>
            <person name="Luria V."/>
            <person name="Xiong Z."/>
            <person name="Chen J."/>
            <person name="Li Z."/>
            <person name="Catullo R.A."/>
            <person name="Griffin P.C."/>
            <person name="Schiffer M."/>
            <person name="Pearce S."/>
            <person name="Lee S.F."/>
            <person name="McElroy K."/>
            <person name="Stocker A."/>
            <person name="Shirriffs J."/>
            <person name="Cockerell F."/>
            <person name="Coppin C."/>
            <person name="Sgro C.M."/>
            <person name="Karger A."/>
            <person name="Cain J.W."/>
            <person name="Weber J.A."/>
            <person name="Santpere G."/>
            <person name="Kirschner M.W."/>
            <person name="Hoffmann A.A."/>
            <person name="Oakeshott J.G."/>
            <person name="Zhang G."/>
        </authorList>
    </citation>
    <scope>NUCLEOTIDE SEQUENCE</scope>
    <source>
        <strain evidence="16">BGI-SZ-2011g</strain>
    </source>
</reference>
<keyword evidence="17" id="KW-1185">Reference proteome</keyword>
<evidence type="ECO:0000256" key="1">
    <source>
        <dbReference type="ARBA" id="ARBA00004342"/>
    </source>
</evidence>
<name>A0AAD4KA13_9MUSC</name>
<evidence type="ECO:0000313" key="17">
    <source>
        <dbReference type="Proteomes" id="UP001200034"/>
    </source>
</evidence>